<feature type="coiled-coil region" evidence="1">
    <location>
        <begin position="16"/>
        <end position="57"/>
    </location>
</feature>
<evidence type="ECO:0000256" key="1">
    <source>
        <dbReference type="SAM" id="Coils"/>
    </source>
</evidence>
<proteinExistence type="predicted"/>
<reference evidence="2 3" key="2">
    <citation type="submission" date="2024-03" db="EMBL/GenBank/DDBJ databases">
        <title>The Genome Sequence of Enterococcus sp. DIV0727d.</title>
        <authorList>
            <consortium name="The Broad Institute Genomics Platform"/>
            <consortium name="The Broad Institute Microbial Omics Core"/>
            <consortium name="The Broad Institute Genomic Center for Infectious Diseases"/>
            <person name="Earl A."/>
            <person name="Manson A."/>
            <person name="Gilmore M."/>
            <person name="Schwartman J."/>
            <person name="Shea T."/>
            <person name="Abouelleil A."/>
            <person name="Cao P."/>
            <person name="Chapman S."/>
            <person name="Cusick C."/>
            <person name="Young S."/>
            <person name="Neafsey D."/>
            <person name="Nusbaum C."/>
            <person name="Birren B."/>
        </authorList>
    </citation>
    <scope>NUCLEOTIDE SEQUENCE [LARGE SCALE GENOMIC DNA]</scope>
    <source>
        <strain evidence="2 3">12C11_DIV0727</strain>
    </source>
</reference>
<dbReference type="RefSeq" id="WP_254907202.1">
    <property type="nucleotide sequence ID" value="NZ_CP147248.1"/>
</dbReference>
<sequence>MKVEDVALQNKMYLTFEQQDKAIKQQLKIIEKLQRRVKAEQRRKNQLASQLKKLTQQ</sequence>
<accession>A0ABZ2T8V6</accession>
<organism evidence="2 3">
    <name type="scientific">Candidatus Enterococcus lemimoniae</name>
    <dbReference type="NCBI Taxonomy" id="1834167"/>
    <lineage>
        <taxon>Bacteria</taxon>
        <taxon>Bacillati</taxon>
        <taxon>Bacillota</taxon>
        <taxon>Bacilli</taxon>
        <taxon>Lactobacillales</taxon>
        <taxon>Enterococcaceae</taxon>
        <taxon>Enterococcus</taxon>
    </lineage>
</organism>
<reference evidence="3" key="1">
    <citation type="submission" date="2017-05" db="EMBL/GenBank/DDBJ databases">
        <title>The Genome Sequence of EEnterococcus faecalis 9F2_4866.</title>
        <authorList>
            <consortium name="The Broad Institute Genomics Platform"/>
            <consortium name="The Broad Institute Genomic Center for Infectious Diseases"/>
            <person name="Earl A."/>
            <person name="Manson A."/>
            <person name="Schwartman J."/>
            <person name="Gilmore M."/>
            <person name="Abouelleil A."/>
            <person name="Cao P."/>
            <person name="Chapman S."/>
            <person name="Cusick C."/>
            <person name="Shea T."/>
            <person name="Young S."/>
            <person name="Neafsey D."/>
            <person name="Nusbaum C."/>
            <person name="Birren B."/>
        </authorList>
    </citation>
    <scope>NUCLEOTIDE SEQUENCE [LARGE SCALE GENOMIC DNA]</scope>
    <source>
        <strain evidence="3">12C11_DIV0727</strain>
    </source>
</reference>
<protein>
    <submittedName>
        <fullName evidence="2">Uncharacterized protein</fullName>
    </submittedName>
</protein>
<dbReference type="EMBL" id="CP147248">
    <property type="protein sequence ID" value="WYJ87816.1"/>
    <property type="molecule type" value="Genomic_DNA"/>
</dbReference>
<keyword evidence="1" id="KW-0175">Coiled coil</keyword>
<dbReference type="Proteomes" id="UP000195080">
    <property type="component" value="Chromosome"/>
</dbReference>
<evidence type="ECO:0000313" key="2">
    <source>
        <dbReference type="EMBL" id="WYJ87816.1"/>
    </source>
</evidence>
<name>A0ABZ2T8V6_9ENTE</name>
<gene>
    <name evidence="2" type="ORF">A5866_002940</name>
</gene>
<evidence type="ECO:0000313" key="3">
    <source>
        <dbReference type="Proteomes" id="UP000195080"/>
    </source>
</evidence>
<keyword evidence="3" id="KW-1185">Reference proteome</keyword>